<name>A0A927IEJ7_9ACTN</name>
<evidence type="ECO:0000256" key="1">
    <source>
        <dbReference type="SAM" id="Phobius"/>
    </source>
</evidence>
<feature type="transmembrane region" description="Helical" evidence="1">
    <location>
        <begin position="57"/>
        <end position="76"/>
    </location>
</feature>
<feature type="transmembrane region" description="Helical" evidence="1">
    <location>
        <begin position="30"/>
        <end position="51"/>
    </location>
</feature>
<gene>
    <name evidence="2" type="ORF">IF129_19825</name>
</gene>
<dbReference type="AlphaFoldDB" id="A0A927IEJ7"/>
<sequence>MLGEALGSALLGLVVACAALRGFPRRFANAPLVLATGTVAAAVGGLVTRAVVGPGHLAVSLLLGAGAAAVLVSLLLDGHRRVYPRPSLGGQQR</sequence>
<proteinExistence type="predicted"/>
<keyword evidence="3" id="KW-1185">Reference proteome</keyword>
<evidence type="ECO:0000313" key="3">
    <source>
        <dbReference type="Proteomes" id="UP000632289"/>
    </source>
</evidence>
<reference evidence="2" key="1">
    <citation type="submission" date="2020-09" db="EMBL/GenBank/DDBJ databases">
        <title>Secondary metabolite and genome analysis of marine Streptomyces chumphonensis KK1-2T.</title>
        <authorList>
            <person name="Phongsopitanun W."/>
            <person name="Kanchanasin P."/>
            <person name="Pittayakhajonwut P."/>
            <person name="Suwanborirux K."/>
            <person name="Tanasupawat S."/>
        </authorList>
    </citation>
    <scope>NUCLEOTIDE SEQUENCE</scope>
    <source>
        <strain evidence="2">KK1-2</strain>
    </source>
</reference>
<comment type="caution">
    <text evidence="2">The sequence shown here is derived from an EMBL/GenBank/DDBJ whole genome shotgun (WGS) entry which is preliminary data.</text>
</comment>
<dbReference type="RefSeq" id="WP_191211067.1">
    <property type="nucleotide sequence ID" value="NZ_CBDRCX010000005.1"/>
</dbReference>
<organism evidence="2 3">
    <name type="scientific">Streptomyces chumphonensis</name>
    <dbReference type="NCBI Taxonomy" id="1214925"/>
    <lineage>
        <taxon>Bacteria</taxon>
        <taxon>Bacillati</taxon>
        <taxon>Actinomycetota</taxon>
        <taxon>Actinomycetes</taxon>
        <taxon>Kitasatosporales</taxon>
        <taxon>Streptomycetaceae</taxon>
        <taxon>Streptomyces</taxon>
    </lineage>
</organism>
<feature type="transmembrane region" description="Helical" evidence="1">
    <location>
        <begin position="6"/>
        <end position="23"/>
    </location>
</feature>
<keyword evidence="1" id="KW-1133">Transmembrane helix</keyword>
<keyword evidence="1" id="KW-0472">Membrane</keyword>
<evidence type="ECO:0000313" key="2">
    <source>
        <dbReference type="EMBL" id="MBD3933794.1"/>
    </source>
</evidence>
<dbReference type="Proteomes" id="UP000632289">
    <property type="component" value="Unassembled WGS sequence"/>
</dbReference>
<accession>A0A927IEJ7</accession>
<protein>
    <recommendedName>
        <fullName evidence="4">Integral membrane protein</fullName>
    </recommendedName>
</protein>
<dbReference type="EMBL" id="JACXYU010000011">
    <property type="protein sequence ID" value="MBD3933794.1"/>
    <property type="molecule type" value="Genomic_DNA"/>
</dbReference>
<keyword evidence="1" id="KW-0812">Transmembrane</keyword>
<evidence type="ECO:0008006" key="4">
    <source>
        <dbReference type="Google" id="ProtNLM"/>
    </source>
</evidence>